<evidence type="ECO:0000259" key="14">
    <source>
        <dbReference type="Pfam" id="PF03425"/>
    </source>
</evidence>
<evidence type="ECO:0000313" key="16">
    <source>
        <dbReference type="Proteomes" id="UP000186132"/>
    </source>
</evidence>
<evidence type="ECO:0000256" key="6">
    <source>
        <dbReference type="ARBA" id="ARBA00022801"/>
    </source>
</evidence>
<dbReference type="GO" id="GO:0007154">
    <property type="term" value="P:cell communication"/>
    <property type="evidence" value="ECO:0007669"/>
    <property type="project" value="InterPro"/>
</dbReference>
<dbReference type="Proteomes" id="UP000186132">
    <property type="component" value="Unassembled WGS sequence"/>
</dbReference>
<evidence type="ECO:0000256" key="4">
    <source>
        <dbReference type="ARBA" id="ARBA00022729"/>
    </source>
</evidence>
<comment type="catalytic activity">
    <reaction evidence="1">
        <text>Hydrolysis of terminal, non-reducing beta-D-glucosyl residues with release of beta-D-glucose.</text>
        <dbReference type="EC" id="3.2.1.21"/>
    </reaction>
</comment>
<dbReference type="InterPro" id="IPR002772">
    <property type="entry name" value="Glyco_hydro_3_C"/>
</dbReference>
<dbReference type="RefSeq" id="WP_073389318.1">
    <property type="nucleotide sequence ID" value="NZ_FQVU01000002.1"/>
</dbReference>
<dbReference type="InterPro" id="IPR017853">
    <property type="entry name" value="GH"/>
</dbReference>
<evidence type="ECO:0000256" key="1">
    <source>
        <dbReference type="ARBA" id="ARBA00000448"/>
    </source>
</evidence>
<dbReference type="EC" id="3.2.1.21" evidence="3"/>
<keyword evidence="16" id="KW-1185">Reference proteome</keyword>
<dbReference type="SUPFAM" id="SSF141072">
    <property type="entry name" value="CalX-like"/>
    <property type="match status" value="1"/>
</dbReference>
<comment type="similarity">
    <text evidence="2 9">Belongs to the glycosyl hydrolase 3 family.</text>
</comment>
<dbReference type="Pfam" id="PF01915">
    <property type="entry name" value="Glyco_hydro_3_C"/>
    <property type="match status" value="1"/>
</dbReference>
<dbReference type="InterPro" id="IPR003644">
    <property type="entry name" value="Calx_beta"/>
</dbReference>
<gene>
    <name evidence="15" type="ORF">SAMN05443575_2028</name>
</gene>
<dbReference type="EMBL" id="FQVU01000002">
    <property type="protein sequence ID" value="SHG32760.1"/>
    <property type="molecule type" value="Genomic_DNA"/>
</dbReference>
<feature type="domain" description="CBM11" evidence="14">
    <location>
        <begin position="42"/>
        <end position="213"/>
    </location>
</feature>
<dbReference type="PANTHER" id="PTHR30620">
    <property type="entry name" value="PERIPLASMIC BETA-GLUCOSIDASE-RELATED"/>
    <property type="match status" value="1"/>
</dbReference>
<dbReference type="AlphaFoldDB" id="A0A1M5IXT7"/>
<dbReference type="GO" id="GO:0008422">
    <property type="term" value="F:beta-glucosidase activity"/>
    <property type="evidence" value="ECO:0007669"/>
    <property type="project" value="UniProtKB-EC"/>
</dbReference>
<dbReference type="GO" id="GO:0008810">
    <property type="term" value="F:cellulase activity"/>
    <property type="evidence" value="ECO:0007669"/>
    <property type="project" value="InterPro"/>
</dbReference>
<evidence type="ECO:0000259" key="13">
    <source>
        <dbReference type="Pfam" id="PF03160"/>
    </source>
</evidence>
<evidence type="ECO:0000256" key="8">
    <source>
        <dbReference type="ARBA" id="ARBA00023295"/>
    </source>
</evidence>
<dbReference type="InterPro" id="IPR038081">
    <property type="entry name" value="CalX-like_sf"/>
</dbReference>
<evidence type="ECO:0000259" key="11">
    <source>
        <dbReference type="Pfam" id="PF00933"/>
    </source>
</evidence>
<dbReference type="Pfam" id="PF03160">
    <property type="entry name" value="Calx-beta"/>
    <property type="match status" value="1"/>
</dbReference>
<feature type="chain" id="PRO_5012522291" description="beta-glucosidase" evidence="10">
    <location>
        <begin position="37"/>
        <end position="1048"/>
    </location>
</feature>
<evidence type="ECO:0000256" key="7">
    <source>
        <dbReference type="ARBA" id="ARBA00022837"/>
    </source>
</evidence>
<dbReference type="InterPro" id="IPR036962">
    <property type="entry name" value="Glyco_hydro_3_N_sf"/>
</dbReference>
<keyword evidence="5" id="KW-0677">Repeat</keyword>
<dbReference type="InterPro" id="IPR019800">
    <property type="entry name" value="Glyco_hydro_3_AS"/>
</dbReference>
<dbReference type="SUPFAM" id="SSF49785">
    <property type="entry name" value="Galactose-binding domain-like"/>
    <property type="match status" value="1"/>
</dbReference>
<dbReference type="Gene3D" id="2.60.120.430">
    <property type="entry name" value="Galactose-binding lectin"/>
    <property type="match status" value="1"/>
</dbReference>
<dbReference type="InterPro" id="IPR001764">
    <property type="entry name" value="Glyco_hydro_3_N"/>
</dbReference>
<dbReference type="STRING" id="1206085.SAMN05443575_2028"/>
<reference evidence="15 16" key="1">
    <citation type="submission" date="2016-11" db="EMBL/GenBank/DDBJ databases">
        <authorList>
            <person name="Jaros S."/>
            <person name="Januszkiewicz K."/>
            <person name="Wedrychowicz H."/>
        </authorList>
    </citation>
    <scope>NUCLEOTIDE SEQUENCE [LARGE SCALE GENOMIC DNA]</scope>
    <source>
        <strain evidence="15 16">DSM 45627</strain>
    </source>
</reference>
<dbReference type="InterPro" id="IPR051915">
    <property type="entry name" value="Cellulose_Degrad_GH3"/>
</dbReference>
<evidence type="ECO:0000259" key="12">
    <source>
        <dbReference type="Pfam" id="PF01915"/>
    </source>
</evidence>
<dbReference type="GO" id="GO:0016020">
    <property type="term" value="C:membrane"/>
    <property type="evidence" value="ECO:0007669"/>
    <property type="project" value="InterPro"/>
</dbReference>
<evidence type="ECO:0000256" key="5">
    <source>
        <dbReference type="ARBA" id="ARBA00022737"/>
    </source>
</evidence>
<evidence type="ECO:0000256" key="3">
    <source>
        <dbReference type="ARBA" id="ARBA00012744"/>
    </source>
</evidence>
<dbReference type="OrthoDB" id="9803863at2"/>
<dbReference type="InterPro" id="IPR008979">
    <property type="entry name" value="Galactose-bd-like_sf"/>
</dbReference>
<evidence type="ECO:0000256" key="9">
    <source>
        <dbReference type="RuleBase" id="RU361161"/>
    </source>
</evidence>
<evidence type="ECO:0000313" key="15">
    <source>
        <dbReference type="EMBL" id="SHG32760.1"/>
    </source>
</evidence>
<dbReference type="PANTHER" id="PTHR30620:SF16">
    <property type="entry name" value="LYSOSOMAL BETA GLUCOSIDASE"/>
    <property type="match status" value="1"/>
</dbReference>
<keyword evidence="7" id="KW-0106">Calcium</keyword>
<keyword evidence="4 10" id="KW-0732">Signal</keyword>
<feature type="domain" description="Glycoside hydrolase family 3 C-terminal" evidence="12">
    <location>
        <begin position="722"/>
        <end position="923"/>
    </location>
</feature>
<dbReference type="GO" id="GO:0030245">
    <property type="term" value="P:cellulose catabolic process"/>
    <property type="evidence" value="ECO:0007669"/>
    <property type="project" value="InterPro"/>
</dbReference>
<feature type="domain" description="Glycoside hydrolase family 3 N-terminal" evidence="11">
    <location>
        <begin position="356"/>
        <end position="683"/>
    </location>
</feature>
<dbReference type="SUPFAM" id="SSF52279">
    <property type="entry name" value="Beta-D-glucan exohydrolase, C-terminal domain"/>
    <property type="match status" value="1"/>
</dbReference>
<dbReference type="PROSITE" id="PS00775">
    <property type="entry name" value="GLYCOSYL_HYDROL_F3"/>
    <property type="match status" value="1"/>
</dbReference>
<dbReference type="Gene3D" id="3.40.50.1700">
    <property type="entry name" value="Glycoside hydrolase family 3 C-terminal domain"/>
    <property type="match status" value="1"/>
</dbReference>
<dbReference type="Pfam" id="PF03425">
    <property type="entry name" value="CBM_11"/>
    <property type="match status" value="1"/>
</dbReference>
<keyword evidence="6 9" id="KW-0378">Hydrolase</keyword>
<protein>
    <recommendedName>
        <fullName evidence="3">beta-glucosidase</fullName>
        <ecNumber evidence="3">3.2.1.21</ecNumber>
    </recommendedName>
</protein>
<dbReference type="Gene3D" id="3.20.20.300">
    <property type="entry name" value="Glycoside hydrolase, family 3, N-terminal domain"/>
    <property type="match status" value="1"/>
</dbReference>
<evidence type="ECO:0000256" key="10">
    <source>
        <dbReference type="SAM" id="SignalP"/>
    </source>
</evidence>
<dbReference type="SUPFAM" id="SSF51445">
    <property type="entry name" value="(Trans)glycosidases"/>
    <property type="match status" value="1"/>
</dbReference>
<dbReference type="InterPro" id="IPR036881">
    <property type="entry name" value="Glyco_hydro_3_C_sf"/>
</dbReference>
<keyword evidence="8 9" id="KW-0326">Glycosidase</keyword>
<dbReference type="InterPro" id="IPR005087">
    <property type="entry name" value="CBM11"/>
</dbReference>
<sequence>MHRSRLRRPSRLLAGSAGLLLTVGLAAVVTAPAADAQVGPLPVVQDFEGDGVVTTTSPGVFPFGNDATDSPDLTIVSAPGVPGADADNHALDVPYSVTTYGGFSANSAQPQDWSAYDSFGFWVKGSATGKEIQFEIKDGGSDGEHAELWESHFTDDSTAWKHVVTPFAQFTKRTSYQPPGAPSNDVLDLTSMWGFAVNLPGGGASGDLQFDDARVSGTAQPRVSVDDRTVLVDAGHEATVGVTLTTADGGELASPVTVDYATADGTAVAGTDYTATSGTLTFPAGTKSGASQHVTVQTAPADGAAKAKTLTVTFTPTGATLSGGKALVVINAHGYAYLDKTRSTSARVKDLLSHMTLADKVGQMTQAERVAVGDGTDVTTYALGSLLSGGGSTPQPNTPAAWAKMIDGYQTQALATPLQIPMIYGIDSVHGDNNLAGATLFPHNIGLGATRDPALVKQAGAVTATETRATGVPWAFAACVCVVRDDRWGRSYESFGEDPSLVTDMTTVFQGLQGDGKLAARTSVLATAKHFIGDGGTRFGSSQTNDYTIDQGITYVTQSQLNQLVAPYRAAIKDGVGSVMPSYSSLRIQGKDAAPVKMHGRKDMITGLLKQKLGFKGFVISDYAAIDQLPGDYKSDVQTSINAGLDMIMVPNDYKTFITDLTDLAGNGVPLSRIDDAVTRILTQKFRLGLFDHPFADTTNIKTIGSSAHRAIARKAAAESQVLLKNSRNVLPLAKRSKVYVAGSNADDEGNQSGGWTLTWQGQSGAIPGATSILDGLRKDDPTSTFTYSKTATASAKGYDVGVVVVGETPYAEGQGDIGVNKHTLQLSVADRQAVNRVCGAMKCVVMVVSGRPLDITGVAPQAEAVVASWLPGSEGTGVADVLTGRRPFTGRLPVTWAKAESQQPINVGDKRYDPLYPYGWGLRTDGTHARLVALRTELRAAGHTTTARELTGALAKANWKGTTLRRADAVLAVLRKAANRTAGRSFSWTERNTVVSIVRDIAQARVVSGGKAAMSDTAALTADAEHLLMAGHPGAAASSLVAAYRRA</sequence>
<name>A0A1M5IXT7_9ACTN</name>
<organism evidence="15 16">
    <name type="scientific">Jatrophihabitans endophyticus</name>
    <dbReference type="NCBI Taxonomy" id="1206085"/>
    <lineage>
        <taxon>Bacteria</taxon>
        <taxon>Bacillati</taxon>
        <taxon>Actinomycetota</taxon>
        <taxon>Actinomycetes</taxon>
        <taxon>Jatrophihabitantales</taxon>
        <taxon>Jatrophihabitantaceae</taxon>
        <taxon>Jatrophihabitans</taxon>
    </lineage>
</organism>
<dbReference type="PRINTS" id="PR00133">
    <property type="entry name" value="GLHYDRLASE3"/>
</dbReference>
<feature type="signal peptide" evidence="10">
    <location>
        <begin position="1"/>
        <end position="36"/>
    </location>
</feature>
<proteinExistence type="inferred from homology"/>
<accession>A0A1M5IXT7</accession>
<dbReference type="Pfam" id="PF00933">
    <property type="entry name" value="Glyco_hydro_3"/>
    <property type="match status" value="1"/>
</dbReference>
<feature type="domain" description="Calx-beta" evidence="13">
    <location>
        <begin position="220"/>
        <end position="289"/>
    </location>
</feature>
<evidence type="ECO:0000256" key="2">
    <source>
        <dbReference type="ARBA" id="ARBA00005336"/>
    </source>
</evidence>